<name>A0ABD1H167_SALDI</name>
<keyword evidence="1" id="KW-0812">Transmembrane</keyword>
<dbReference type="Proteomes" id="UP001567538">
    <property type="component" value="Unassembled WGS sequence"/>
</dbReference>
<protein>
    <recommendedName>
        <fullName evidence="4">Zinc finger GRF-type domain-containing protein</fullName>
    </recommendedName>
</protein>
<dbReference type="EMBL" id="JBEAFC010000007">
    <property type="protein sequence ID" value="KAL1550156.1"/>
    <property type="molecule type" value="Genomic_DNA"/>
</dbReference>
<accession>A0ABD1H167</accession>
<keyword evidence="3" id="KW-1185">Reference proteome</keyword>
<evidence type="ECO:0000313" key="2">
    <source>
        <dbReference type="EMBL" id="KAL1550156.1"/>
    </source>
</evidence>
<reference evidence="2 3" key="1">
    <citation type="submission" date="2024-06" db="EMBL/GenBank/DDBJ databases">
        <title>A chromosome level genome sequence of Diviner's sage (Salvia divinorum).</title>
        <authorList>
            <person name="Ford S.A."/>
            <person name="Ro D.-K."/>
            <person name="Ness R.W."/>
            <person name="Phillips M.A."/>
        </authorList>
    </citation>
    <scope>NUCLEOTIDE SEQUENCE [LARGE SCALE GENOMIC DNA]</scope>
    <source>
        <strain evidence="2">SAF-2024a</strain>
        <tissue evidence="2">Leaf</tissue>
    </source>
</reference>
<feature type="transmembrane region" description="Helical" evidence="1">
    <location>
        <begin position="111"/>
        <end position="129"/>
    </location>
</feature>
<proteinExistence type="predicted"/>
<evidence type="ECO:0000256" key="1">
    <source>
        <dbReference type="SAM" id="Phobius"/>
    </source>
</evidence>
<evidence type="ECO:0000313" key="3">
    <source>
        <dbReference type="Proteomes" id="UP001567538"/>
    </source>
</evidence>
<gene>
    <name evidence="2" type="ORF">AAHA92_18156</name>
</gene>
<evidence type="ECO:0008006" key="4">
    <source>
        <dbReference type="Google" id="ProtNLM"/>
    </source>
</evidence>
<keyword evidence="1" id="KW-1133">Transmembrane helix</keyword>
<dbReference type="AlphaFoldDB" id="A0ABD1H167"/>
<comment type="caution">
    <text evidence="2">The sequence shown here is derived from an EMBL/GenBank/DDBJ whole genome shotgun (WGS) entry which is preliminary data.</text>
</comment>
<keyword evidence="1" id="KW-0472">Membrane</keyword>
<sequence>MSTPVEIPDCVCGKGKMHIRCAGRSAIHAGRYYFKCPYNGNHSRSFMWCDEYIIEQSQSGVPRTDYLGEDNKLHTSFERSGIAFGGNHRNEGPWAMQDEHKVCTDLRTNTVLRFMAVVLVLFGVVIRKIM</sequence>
<organism evidence="2 3">
    <name type="scientific">Salvia divinorum</name>
    <name type="common">Maria pastora</name>
    <name type="synonym">Diviner's sage</name>
    <dbReference type="NCBI Taxonomy" id="28513"/>
    <lineage>
        <taxon>Eukaryota</taxon>
        <taxon>Viridiplantae</taxon>
        <taxon>Streptophyta</taxon>
        <taxon>Embryophyta</taxon>
        <taxon>Tracheophyta</taxon>
        <taxon>Spermatophyta</taxon>
        <taxon>Magnoliopsida</taxon>
        <taxon>eudicotyledons</taxon>
        <taxon>Gunneridae</taxon>
        <taxon>Pentapetalae</taxon>
        <taxon>asterids</taxon>
        <taxon>lamiids</taxon>
        <taxon>Lamiales</taxon>
        <taxon>Lamiaceae</taxon>
        <taxon>Nepetoideae</taxon>
        <taxon>Mentheae</taxon>
        <taxon>Salviinae</taxon>
        <taxon>Salvia</taxon>
        <taxon>Salvia subgen. Calosphace</taxon>
    </lineage>
</organism>